<gene>
    <name evidence="1" type="ORF">MBAV_001059</name>
</gene>
<reference evidence="1 2" key="1">
    <citation type="submission" date="2015-02" db="EMBL/GenBank/DDBJ databases">
        <title>Single-cell genomics of uncultivated deep-branching MTB reveals a conserved set of magnetosome genes.</title>
        <authorList>
            <person name="Kolinko S."/>
            <person name="Richter M."/>
            <person name="Glockner F.O."/>
            <person name="Brachmann A."/>
            <person name="Schuler D."/>
        </authorList>
    </citation>
    <scope>NUCLEOTIDE SEQUENCE [LARGE SCALE GENOMIC DNA]</scope>
    <source>
        <strain evidence="1">TM-1</strain>
    </source>
</reference>
<name>A0A0F3GXU8_9BACT</name>
<evidence type="ECO:0000313" key="2">
    <source>
        <dbReference type="Proteomes" id="UP000033423"/>
    </source>
</evidence>
<accession>A0A0F3GXU8</accession>
<organism evidence="1 2">
    <name type="scientific">Candidatus Magnetobacterium bavaricum</name>
    <dbReference type="NCBI Taxonomy" id="29290"/>
    <lineage>
        <taxon>Bacteria</taxon>
        <taxon>Pseudomonadati</taxon>
        <taxon>Nitrospirota</taxon>
        <taxon>Thermodesulfovibrionia</taxon>
        <taxon>Thermodesulfovibrionales</taxon>
        <taxon>Candidatus Magnetobacteriaceae</taxon>
        <taxon>Candidatus Magnetobacterium</taxon>
    </lineage>
</organism>
<keyword evidence="2" id="KW-1185">Reference proteome</keyword>
<sequence>MIILNIFRLSYKIIKPGFFQLTLYGIAESSSTFSTSVSARRASRAALSTVMEIWGMNLYLYELLTL</sequence>
<evidence type="ECO:0000313" key="1">
    <source>
        <dbReference type="EMBL" id="KJU86746.1"/>
    </source>
</evidence>
<proteinExistence type="predicted"/>
<dbReference type="AlphaFoldDB" id="A0A0F3GXU8"/>
<comment type="caution">
    <text evidence="1">The sequence shown here is derived from an EMBL/GenBank/DDBJ whole genome shotgun (WGS) entry which is preliminary data.</text>
</comment>
<dbReference type="Proteomes" id="UP000033423">
    <property type="component" value="Unassembled WGS sequence"/>
</dbReference>
<dbReference type="EMBL" id="LACI01000471">
    <property type="protein sequence ID" value="KJU86746.1"/>
    <property type="molecule type" value="Genomic_DNA"/>
</dbReference>
<protein>
    <submittedName>
        <fullName evidence="1">Uncharacterized protein</fullName>
    </submittedName>
</protein>